<organism evidence="2 3">
    <name type="scientific">Lactuca virosa</name>
    <dbReference type="NCBI Taxonomy" id="75947"/>
    <lineage>
        <taxon>Eukaryota</taxon>
        <taxon>Viridiplantae</taxon>
        <taxon>Streptophyta</taxon>
        <taxon>Embryophyta</taxon>
        <taxon>Tracheophyta</taxon>
        <taxon>Spermatophyta</taxon>
        <taxon>Magnoliopsida</taxon>
        <taxon>eudicotyledons</taxon>
        <taxon>Gunneridae</taxon>
        <taxon>Pentapetalae</taxon>
        <taxon>asterids</taxon>
        <taxon>campanulids</taxon>
        <taxon>Asterales</taxon>
        <taxon>Asteraceae</taxon>
        <taxon>Cichorioideae</taxon>
        <taxon>Cichorieae</taxon>
        <taxon>Lactucinae</taxon>
        <taxon>Lactuca</taxon>
    </lineage>
</organism>
<dbReference type="Pfam" id="PF08268">
    <property type="entry name" value="FBA_3"/>
    <property type="match status" value="1"/>
</dbReference>
<dbReference type="PANTHER" id="PTHR35546">
    <property type="entry name" value="F-BOX PROTEIN INTERACTION DOMAIN PROTEIN-RELATED"/>
    <property type="match status" value="1"/>
</dbReference>
<comment type="caution">
    <text evidence="2">The sequence shown here is derived from an EMBL/GenBank/DDBJ whole genome shotgun (WGS) entry which is preliminary data.</text>
</comment>
<sequence>MDDVEGYEINRQTQLHTKQTLLDTDVFIEILSRTSLKTFHIIRCTSKHLEKLTYNSHVLDLFKGKKNVLHGVIVQQKKVWGSIERKFVSSCSSINFDIGCIPNSCTILAASLNGLIFGECDCPDEYPEKFLFICKPTTLDCKTLPFPIYKYIVVKFAMVVMRSNPLHFKIIRLSYAESDDVTNDHDYENFRLELFQSTTWEWRDLGNIQLPYSVHPVSDEAIISKGVVCILLSNYQILQFGAYSEEYVIIFSPSTNINYMSYTSRLIKFEGKLGFFCLNGDRMWGIWVLIRNQWVEVDVISINADAHEWWDYRNNELSFFTGKRIECVVPVHRCHEVFSFCSDYETITMPRRFI</sequence>
<accession>A0AAU9N5Y4</accession>
<evidence type="ECO:0000259" key="1">
    <source>
        <dbReference type="Pfam" id="PF08268"/>
    </source>
</evidence>
<proteinExistence type="predicted"/>
<dbReference type="EMBL" id="CAKMRJ010003334">
    <property type="protein sequence ID" value="CAH1434182.1"/>
    <property type="molecule type" value="Genomic_DNA"/>
</dbReference>
<keyword evidence="3" id="KW-1185">Reference proteome</keyword>
<reference evidence="2 3" key="1">
    <citation type="submission" date="2022-01" db="EMBL/GenBank/DDBJ databases">
        <authorList>
            <person name="Xiong W."/>
            <person name="Schranz E."/>
        </authorList>
    </citation>
    <scope>NUCLEOTIDE SEQUENCE [LARGE SCALE GENOMIC DNA]</scope>
</reference>
<name>A0AAU9N5Y4_9ASTR</name>
<protein>
    <recommendedName>
        <fullName evidence="1">F-box associated beta-propeller type 3 domain-containing protein</fullName>
    </recommendedName>
</protein>
<evidence type="ECO:0000313" key="2">
    <source>
        <dbReference type="EMBL" id="CAH1434182.1"/>
    </source>
</evidence>
<dbReference type="AlphaFoldDB" id="A0AAU9N5Y4"/>
<dbReference type="PANTHER" id="PTHR35546:SF124">
    <property type="entry name" value="F-BOX ASSOCIATED INTERACTION DOMAIN, F-BOX-LIKE DOMAIN SUPERFAMILY"/>
    <property type="match status" value="1"/>
</dbReference>
<gene>
    <name evidence="2" type="ORF">LVIROSA_LOCUS20723</name>
</gene>
<evidence type="ECO:0000313" key="3">
    <source>
        <dbReference type="Proteomes" id="UP001157418"/>
    </source>
</evidence>
<feature type="domain" description="F-box associated beta-propeller type 3" evidence="1">
    <location>
        <begin position="92"/>
        <end position="317"/>
    </location>
</feature>
<dbReference type="InterPro" id="IPR055290">
    <property type="entry name" value="At3g26010-like"/>
</dbReference>
<dbReference type="Proteomes" id="UP001157418">
    <property type="component" value="Unassembled WGS sequence"/>
</dbReference>
<dbReference type="InterPro" id="IPR013187">
    <property type="entry name" value="F-box-assoc_dom_typ3"/>
</dbReference>